<proteinExistence type="predicted"/>
<reference evidence="2" key="1">
    <citation type="submission" date="2020-08" db="EMBL/GenBank/DDBJ databases">
        <title>Genome sequencing and assembly of the red palm weevil Rhynchophorus ferrugineus.</title>
        <authorList>
            <person name="Dias G.B."/>
            <person name="Bergman C.M."/>
            <person name="Manee M."/>
        </authorList>
    </citation>
    <scope>NUCLEOTIDE SEQUENCE</scope>
    <source>
        <strain evidence="2">AA-2017</strain>
        <tissue evidence="2">Whole larva</tissue>
    </source>
</reference>
<protein>
    <submittedName>
        <fullName evidence="2">Uncharacterized protein</fullName>
    </submittedName>
</protein>
<keyword evidence="3" id="KW-1185">Reference proteome</keyword>
<feature type="region of interest" description="Disordered" evidence="1">
    <location>
        <begin position="26"/>
        <end position="45"/>
    </location>
</feature>
<dbReference type="EMBL" id="JAACXV010000166">
    <property type="protein sequence ID" value="KAF7282549.1"/>
    <property type="molecule type" value="Genomic_DNA"/>
</dbReference>
<dbReference type="Proteomes" id="UP000625711">
    <property type="component" value="Unassembled WGS sequence"/>
</dbReference>
<name>A0A834IKC3_RHYFE</name>
<dbReference type="AlphaFoldDB" id="A0A834IKC3"/>
<feature type="compositionally biased region" description="Low complexity" evidence="1">
    <location>
        <begin position="26"/>
        <end position="36"/>
    </location>
</feature>
<evidence type="ECO:0000313" key="2">
    <source>
        <dbReference type="EMBL" id="KAF7282549.1"/>
    </source>
</evidence>
<comment type="caution">
    <text evidence="2">The sequence shown here is derived from an EMBL/GenBank/DDBJ whole genome shotgun (WGS) entry which is preliminary data.</text>
</comment>
<accession>A0A834IKC3</accession>
<evidence type="ECO:0000256" key="1">
    <source>
        <dbReference type="SAM" id="MobiDB-lite"/>
    </source>
</evidence>
<evidence type="ECO:0000313" key="3">
    <source>
        <dbReference type="Proteomes" id="UP000625711"/>
    </source>
</evidence>
<sequence>MRPDRYPRKRERKAHARNLHLNYGGAAATANNARAPKNNRECRNSGPQFAINPTFYYIGTPLVLFEKKKCVEPAARDQTREPVRGDGDSDLFDAMTIVVWSMPDQQKNSNYPVLCVHS</sequence>
<organism evidence="2 3">
    <name type="scientific">Rhynchophorus ferrugineus</name>
    <name type="common">Red palm weevil</name>
    <name type="synonym">Curculio ferrugineus</name>
    <dbReference type="NCBI Taxonomy" id="354439"/>
    <lineage>
        <taxon>Eukaryota</taxon>
        <taxon>Metazoa</taxon>
        <taxon>Ecdysozoa</taxon>
        <taxon>Arthropoda</taxon>
        <taxon>Hexapoda</taxon>
        <taxon>Insecta</taxon>
        <taxon>Pterygota</taxon>
        <taxon>Neoptera</taxon>
        <taxon>Endopterygota</taxon>
        <taxon>Coleoptera</taxon>
        <taxon>Polyphaga</taxon>
        <taxon>Cucujiformia</taxon>
        <taxon>Curculionidae</taxon>
        <taxon>Dryophthorinae</taxon>
        <taxon>Rhynchophorus</taxon>
    </lineage>
</organism>
<gene>
    <name evidence="2" type="ORF">GWI33_002376</name>
</gene>